<dbReference type="SUPFAM" id="SSF56801">
    <property type="entry name" value="Acetyl-CoA synthetase-like"/>
    <property type="match status" value="1"/>
</dbReference>
<evidence type="ECO:0000313" key="2">
    <source>
        <dbReference type="EMBL" id="WKD51531.1"/>
    </source>
</evidence>
<dbReference type="EMBL" id="CP098023">
    <property type="protein sequence ID" value="WKD51531.1"/>
    <property type="molecule type" value="Genomic_DNA"/>
</dbReference>
<dbReference type="PANTHER" id="PTHR45527">
    <property type="entry name" value="NONRIBOSOMAL PEPTIDE SYNTHETASE"/>
    <property type="match status" value="1"/>
</dbReference>
<proteinExistence type="predicted"/>
<gene>
    <name evidence="2" type="ORF">M8T91_08960</name>
</gene>
<organism evidence="2 3">
    <name type="scientific">Microbulbifer spongiae</name>
    <dbReference type="NCBI Taxonomy" id="2944933"/>
    <lineage>
        <taxon>Bacteria</taxon>
        <taxon>Pseudomonadati</taxon>
        <taxon>Pseudomonadota</taxon>
        <taxon>Gammaproteobacteria</taxon>
        <taxon>Cellvibrionales</taxon>
        <taxon>Microbulbiferaceae</taxon>
        <taxon>Microbulbifer</taxon>
    </lineage>
</organism>
<reference evidence="2 3" key="1">
    <citation type="submission" date="2022-05" db="EMBL/GenBank/DDBJ databases">
        <title>Microbulbifer sp. nov., isolated from sponge.</title>
        <authorList>
            <person name="Gao L."/>
        </authorList>
    </citation>
    <scope>NUCLEOTIDE SEQUENCE [LARGE SCALE GENOMIC DNA]</scope>
    <source>
        <strain evidence="2 3">MI-G</strain>
    </source>
</reference>
<evidence type="ECO:0000259" key="1">
    <source>
        <dbReference type="Pfam" id="PF00501"/>
    </source>
</evidence>
<dbReference type="PANTHER" id="PTHR45527:SF1">
    <property type="entry name" value="FATTY ACID SYNTHASE"/>
    <property type="match status" value="1"/>
</dbReference>
<dbReference type="Gene3D" id="3.40.50.12780">
    <property type="entry name" value="N-terminal domain of ligase-like"/>
    <property type="match status" value="1"/>
</dbReference>
<dbReference type="InterPro" id="IPR042099">
    <property type="entry name" value="ANL_N_sf"/>
</dbReference>
<dbReference type="InterPro" id="IPR045851">
    <property type="entry name" value="AMP-bd_C_sf"/>
</dbReference>
<protein>
    <submittedName>
        <fullName evidence="2">Amino acid adenylation domain-containing protein</fullName>
    </submittedName>
</protein>
<name>A0ABY9EJP6_9GAMM</name>
<dbReference type="NCBIfam" id="TIGR01733">
    <property type="entry name" value="AA-adenyl-dom"/>
    <property type="match status" value="1"/>
</dbReference>
<dbReference type="Proteomes" id="UP001321520">
    <property type="component" value="Chromosome"/>
</dbReference>
<keyword evidence="3" id="KW-1185">Reference proteome</keyword>
<sequence length="546" mass="60436">MEIINLDIRDNLEISEQPIEVIKENSQFDKKALNNLSKTDQVKFEAYGKGPEVSIPYQMIHQVIECQALKQQTAVAVIHKHLKITYGELNRQANCIAEKLTKLGVGPGDNVGLFLERSISMVVGILGILKTGAAYVPQDVRITPKSTLLKVMEIAKIKVNLTLSHLIEKIPFSYNQMVLTIDDMDRISNKWKIRSSVKKCERKFNPNTNCFILFTSGTTGTPNGVQVTHDNVCNILLSKPGSLGIKPGYKVSQLLNIAFDMAAWEILGCLAHGGTLMIRGSDFTEVARQCDVIIATPSILAKIDSSLCNSTRTVAVAGEPCPKPLVEQWATKCQFINSYGPTETTIINTAQPYFSCPYSLTVGKPTPNNTVYLLDENLQPCTVGSIGEIWAGGKGVTAGYINNNELTRERFQPDPFIANGGMMFRTRDLGRWSENGELEHWGRTDDQVKIKGFRVELDSISTVTESVKGCQQAVTLKVSNEKLVTFVTPKNVDTQRCMDTIGATLPYYCLPYTIVALSEFPMTDRGKIDKQALRAQIQAKVVSHYS</sequence>
<dbReference type="Gene3D" id="3.30.300.30">
    <property type="match status" value="1"/>
</dbReference>
<dbReference type="Pfam" id="PF00501">
    <property type="entry name" value="AMP-binding"/>
    <property type="match status" value="1"/>
</dbReference>
<feature type="domain" description="AMP-dependent synthetase/ligase" evidence="1">
    <location>
        <begin position="67"/>
        <end position="400"/>
    </location>
</feature>
<evidence type="ECO:0000313" key="3">
    <source>
        <dbReference type="Proteomes" id="UP001321520"/>
    </source>
</evidence>
<accession>A0ABY9EJP6</accession>
<dbReference type="InterPro" id="IPR010071">
    <property type="entry name" value="AA_adenyl_dom"/>
</dbReference>
<dbReference type="InterPro" id="IPR000873">
    <property type="entry name" value="AMP-dep_synth/lig_dom"/>
</dbReference>
<dbReference type="RefSeq" id="WP_301418889.1">
    <property type="nucleotide sequence ID" value="NZ_CP098023.1"/>
</dbReference>